<feature type="compositionally biased region" description="Pro residues" evidence="1">
    <location>
        <begin position="146"/>
        <end position="179"/>
    </location>
</feature>
<gene>
    <name evidence="3" type="ORF">HNP84_006186</name>
</gene>
<keyword evidence="4" id="KW-1185">Reference proteome</keyword>
<dbReference type="CDD" id="cd06577">
    <property type="entry name" value="PASTA_pknB"/>
    <property type="match status" value="1"/>
</dbReference>
<dbReference type="Proteomes" id="UP000578449">
    <property type="component" value="Unassembled WGS sequence"/>
</dbReference>
<dbReference type="InterPro" id="IPR005543">
    <property type="entry name" value="PASTA_dom"/>
</dbReference>
<sequence>MGGPMWSPMPTPPPDPPSLRTTRTFRISMLVIGVLLACCSVAAALAIVFTGGIKPGPVAEDVQAAPASESPAAGGTLPDVTGLSPDEARGVLQNLGFTNVVVEPPATAQQPGQALVVAEQQPVAGTTAAYGDPIVLRVGVGAGVGTPPPGATGDPTGPPTTPTPPPASPAPTPGVPTPPGFSQQPGATTPPALILEGAADPRYATCEEANRAGKGPYVRGADPEYAWYLDRDGDGRVCEPT</sequence>
<reference evidence="3 4" key="1">
    <citation type="submission" date="2020-08" db="EMBL/GenBank/DDBJ databases">
        <title>Genomic Encyclopedia of Type Strains, Phase IV (KMG-IV): sequencing the most valuable type-strain genomes for metagenomic binning, comparative biology and taxonomic classification.</title>
        <authorList>
            <person name="Goeker M."/>
        </authorList>
    </citation>
    <scope>NUCLEOTIDE SEQUENCE [LARGE SCALE GENOMIC DNA]</scope>
    <source>
        <strain evidence="3 4">DSM 45615</strain>
    </source>
</reference>
<dbReference type="EMBL" id="JACHGN010000014">
    <property type="protein sequence ID" value="MBB5136439.1"/>
    <property type="molecule type" value="Genomic_DNA"/>
</dbReference>
<comment type="caution">
    <text evidence="3">The sequence shown here is derived from an EMBL/GenBank/DDBJ whole genome shotgun (WGS) entry which is preliminary data.</text>
</comment>
<dbReference type="RefSeq" id="WP_185053319.1">
    <property type="nucleotide sequence ID" value="NZ_BAABIX010000011.1"/>
</dbReference>
<feature type="region of interest" description="Disordered" evidence="1">
    <location>
        <begin position="62"/>
        <end position="83"/>
    </location>
</feature>
<protein>
    <recommendedName>
        <fullName evidence="2">PASTA domain-containing protein</fullName>
    </recommendedName>
</protein>
<evidence type="ECO:0000259" key="2">
    <source>
        <dbReference type="PROSITE" id="PS51178"/>
    </source>
</evidence>
<dbReference type="AlphaFoldDB" id="A0A840PBS4"/>
<proteinExistence type="predicted"/>
<accession>A0A840PBS4</accession>
<dbReference type="SMART" id="SM00894">
    <property type="entry name" value="Excalibur"/>
    <property type="match status" value="1"/>
</dbReference>
<evidence type="ECO:0000313" key="4">
    <source>
        <dbReference type="Proteomes" id="UP000578449"/>
    </source>
</evidence>
<feature type="compositionally biased region" description="Low complexity" evidence="1">
    <location>
        <begin position="64"/>
        <end position="75"/>
    </location>
</feature>
<evidence type="ECO:0000313" key="3">
    <source>
        <dbReference type="EMBL" id="MBB5136439.1"/>
    </source>
</evidence>
<dbReference type="InterPro" id="IPR008613">
    <property type="entry name" value="Excalibur_Ca-bd_domain"/>
</dbReference>
<dbReference type="Pfam" id="PF03793">
    <property type="entry name" value="PASTA"/>
    <property type="match status" value="1"/>
</dbReference>
<dbReference type="Gene3D" id="3.30.10.20">
    <property type="match status" value="1"/>
</dbReference>
<dbReference type="SMART" id="SM00740">
    <property type="entry name" value="PASTA"/>
    <property type="match status" value="1"/>
</dbReference>
<evidence type="ECO:0000256" key="1">
    <source>
        <dbReference type="SAM" id="MobiDB-lite"/>
    </source>
</evidence>
<dbReference type="PROSITE" id="PS51178">
    <property type="entry name" value="PASTA"/>
    <property type="match status" value="1"/>
</dbReference>
<feature type="region of interest" description="Disordered" evidence="1">
    <location>
        <begin position="141"/>
        <end position="200"/>
    </location>
</feature>
<dbReference type="Pfam" id="PF05901">
    <property type="entry name" value="Excalibur"/>
    <property type="match status" value="1"/>
</dbReference>
<name>A0A840PBS4_9ACTN</name>
<feature type="domain" description="PASTA" evidence="2">
    <location>
        <begin position="71"/>
        <end position="140"/>
    </location>
</feature>
<organism evidence="3 4">
    <name type="scientific">Thermocatellispora tengchongensis</name>
    <dbReference type="NCBI Taxonomy" id="1073253"/>
    <lineage>
        <taxon>Bacteria</taxon>
        <taxon>Bacillati</taxon>
        <taxon>Actinomycetota</taxon>
        <taxon>Actinomycetes</taxon>
        <taxon>Streptosporangiales</taxon>
        <taxon>Streptosporangiaceae</taxon>
        <taxon>Thermocatellispora</taxon>
    </lineage>
</organism>